<gene>
    <name evidence="1" type="ORF">EOD73_14655</name>
</gene>
<keyword evidence="1" id="KW-0378">Hydrolase</keyword>
<reference evidence="1 2" key="1">
    <citation type="submission" date="2019-01" db="EMBL/GenBank/DDBJ databases">
        <authorList>
            <person name="Chen W.-M."/>
        </authorList>
    </citation>
    <scope>NUCLEOTIDE SEQUENCE [LARGE SCALE GENOMIC DNA]</scope>
    <source>
        <strain evidence="1 2">CCP-18</strain>
    </source>
</reference>
<dbReference type="CDD" id="cd11537">
    <property type="entry name" value="NTP-PPase_RS21-C6_like"/>
    <property type="match status" value="1"/>
</dbReference>
<dbReference type="Gene3D" id="1.10.287.1080">
    <property type="entry name" value="MazG-like"/>
    <property type="match status" value="1"/>
</dbReference>
<keyword evidence="2" id="KW-1185">Reference proteome</keyword>
<dbReference type="InterPro" id="IPR052555">
    <property type="entry name" value="dCTP_Pyrophosphatase"/>
</dbReference>
<dbReference type="GO" id="GO:0047429">
    <property type="term" value="F:nucleoside triphosphate diphosphatase activity"/>
    <property type="evidence" value="ECO:0007669"/>
    <property type="project" value="InterPro"/>
</dbReference>
<dbReference type="AlphaFoldDB" id="A0A3S2UT04"/>
<dbReference type="PANTHER" id="PTHR46523">
    <property type="entry name" value="DCTP PYROPHOSPHATASE 1"/>
    <property type="match status" value="1"/>
</dbReference>
<protein>
    <submittedName>
        <fullName evidence="1">Nucleotide pyrophosphohydrolase</fullName>
    </submittedName>
</protein>
<dbReference type="PIRSF" id="PIRSF029826">
    <property type="entry name" value="UCP029826_pph"/>
    <property type="match status" value="1"/>
</dbReference>
<sequence length="107" mass="11899">MDLNAWQDRLDAFAAERGWQPYLNPKNIAMALSVEAAELVELYQWASPEEAAAFGRTEPVQREKVADELADVLLYLLQMARATGIDLEAATEAKFAKNAQKYPVAKA</sequence>
<dbReference type="RefSeq" id="WP_127683766.1">
    <property type="nucleotide sequence ID" value="NZ_SACM01000004.1"/>
</dbReference>
<name>A0A3S2UT04_9BURK</name>
<dbReference type="OrthoDB" id="9791898at2"/>
<dbReference type="Proteomes" id="UP000288587">
    <property type="component" value="Unassembled WGS sequence"/>
</dbReference>
<dbReference type="GO" id="GO:0009143">
    <property type="term" value="P:nucleoside triphosphate catabolic process"/>
    <property type="evidence" value="ECO:0007669"/>
    <property type="project" value="InterPro"/>
</dbReference>
<dbReference type="EMBL" id="SACM01000004">
    <property type="protein sequence ID" value="RVT83802.1"/>
    <property type="molecule type" value="Genomic_DNA"/>
</dbReference>
<dbReference type="InterPro" id="IPR025984">
    <property type="entry name" value="DCTPP"/>
</dbReference>
<organism evidence="1 2">
    <name type="scientific">Inhella crocodyli</name>
    <dbReference type="NCBI Taxonomy" id="2499851"/>
    <lineage>
        <taxon>Bacteria</taxon>
        <taxon>Pseudomonadati</taxon>
        <taxon>Pseudomonadota</taxon>
        <taxon>Betaproteobacteria</taxon>
        <taxon>Burkholderiales</taxon>
        <taxon>Sphaerotilaceae</taxon>
        <taxon>Inhella</taxon>
    </lineage>
</organism>
<evidence type="ECO:0000313" key="2">
    <source>
        <dbReference type="Proteomes" id="UP000288587"/>
    </source>
</evidence>
<dbReference type="SUPFAM" id="SSF101386">
    <property type="entry name" value="all-alpha NTP pyrophosphatases"/>
    <property type="match status" value="1"/>
</dbReference>
<comment type="caution">
    <text evidence="1">The sequence shown here is derived from an EMBL/GenBank/DDBJ whole genome shotgun (WGS) entry which is preliminary data.</text>
</comment>
<dbReference type="Pfam" id="PF12643">
    <property type="entry name" value="MazG-like"/>
    <property type="match status" value="1"/>
</dbReference>
<proteinExistence type="predicted"/>
<dbReference type="PANTHER" id="PTHR46523:SF1">
    <property type="entry name" value="DCTP PYROPHOSPHATASE 1"/>
    <property type="match status" value="1"/>
</dbReference>
<evidence type="ECO:0000313" key="1">
    <source>
        <dbReference type="EMBL" id="RVT83802.1"/>
    </source>
</evidence>
<accession>A0A3S2UT04</accession>